<sequence length="106" mass="11305">MGGAIGLFLMLAFFAAQGGAIFATAFLCLRRLGADQRLNRLPAIMVSYAAWIMFTLIGYFMLGGEGGLMDGFGLVLMLCGTALISALVYAAVWSFVPSREREGCHG</sequence>
<keyword evidence="1" id="KW-1133">Transmembrane helix</keyword>
<name>A0A7X5ZUX7_9SPHN</name>
<keyword evidence="1" id="KW-0812">Transmembrane</keyword>
<accession>A0A7X5ZUX7</accession>
<feature type="transmembrane region" description="Helical" evidence="1">
    <location>
        <begin position="74"/>
        <end position="96"/>
    </location>
</feature>
<reference evidence="2 3" key="1">
    <citation type="submission" date="2020-03" db="EMBL/GenBank/DDBJ databases">
        <title>Genomic Encyclopedia of Type Strains, Phase IV (KMG-IV): sequencing the most valuable type-strain genomes for metagenomic binning, comparative biology and taxonomic classification.</title>
        <authorList>
            <person name="Goeker M."/>
        </authorList>
    </citation>
    <scope>NUCLEOTIDE SEQUENCE [LARGE SCALE GENOMIC DNA]</scope>
    <source>
        <strain evidence="2 3">DSM 4733</strain>
    </source>
</reference>
<feature type="transmembrane region" description="Helical" evidence="1">
    <location>
        <begin position="41"/>
        <end position="62"/>
    </location>
</feature>
<dbReference type="Proteomes" id="UP000564677">
    <property type="component" value="Unassembled WGS sequence"/>
</dbReference>
<gene>
    <name evidence="2" type="ORF">FHR20_001461</name>
</gene>
<dbReference type="EMBL" id="JAASQV010000001">
    <property type="protein sequence ID" value="NIJ64530.1"/>
    <property type="molecule type" value="Genomic_DNA"/>
</dbReference>
<organism evidence="2 3">
    <name type="scientific">Sphingomonas leidyi</name>
    <dbReference type="NCBI Taxonomy" id="68569"/>
    <lineage>
        <taxon>Bacteria</taxon>
        <taxon>Pseudomonadati</taxon>
        <taxon>Pseudomonadota</taxon>
        <taxon>Alphaproteobacteria</taxon>
        <taxon>Sphingomonadales</taxon>
        <taxon>Sphingomonadaceae</taxon>
        <taxon>Sphingomonas</taxon>
    </lineage>
</organism>
<evidence type="ECO:0000256" key="1">
    <source>
        <dbReference type="SAM" id="Phobius"/>
    </source>
</evidence>
<proteinExistence type="predicted"/>
<keyword evidence="3" id="KW-1185">Reference proteome</keyword>
<dbReference type="AlphaFoldDB" id="A0A7X5ZUX7"/>
<evidence type="ECO:0000313" key="3">
    <source>
        <dbReference type="Proteomes" id="UP000564677"/>
    </source>
</evidence>
<comment type="caution">
    <text evidence="2">The sequence shown here is derived from an EMBL/GenBank/DDBJ whole genome shotgun (WGS) entry which is preliminary data.</text>
</comment>
<feature type="transmembrane region" description="Helical" evidence="1">
    <location>
        <begin position="6"/>
        <end position="29"/>
    </location>
</feature>
<evidence type="ECO:0000313" key="2">
    <source>
        <dbReference type="EMBL" id="NIJ64530.1"/>
    </source>
</evidence>
<keyword evidence="1" id="KW-0472">Membrane</keyword>
<protein>
    <submittedName>
        <fullName evidence="2">Phage shock protein PspC (Stress-responsive transcriptional regulator)</fullName>
    </submittedName>
</protein>
<dbReference type="RefSeq" id="WP_167298864.1">
    <property type="nucleotide sequence ID" value="NZ_JAASQV010000001.1"/>
</dbReference>